<proteinExistence type="predicted"/>
<dbReference type="Proteomes" id="UP001187343">
    <property type="component" value="Unassembled WGS sequence"/>
</dbReference>
<name>A0AA88P1R2_9TELE</name>
<gene>
    <name evidence="2" type="ORF">Q8A67_024302</name>
</gene>
<feature type="compositionally biased region" description="Pro residues" evidence="1">
    <location>
        <begin position="7"/>
        <end position="22"/>
    </location>
</feature>
<accession>A0AA88P1R2</accession>
<organism evidence="2 3">
    <name type="scientific">Cirrhinus molitorella</name>
    <name type="common">mud carp</name>
    <dbReference type="NCBI Taxonomy" id="172907"/>
    <lineage>
        <taxon>Eukaryota</taxon>
        <taxon>Metazoa</taxon>
        <taxon>Chordata</taxon>
        <taxon>Craniata</taxon>
        <taxon>Vertebrata</taxon>
        <taxon>Euteleostomi</taxon>
        <taxon>Actinopterygii</taxon>
        <taxon>Neopterygii</taxon>
        <taxon>Teleostei</taxon>
        <taxon>Ostariophysi</taxon>
        <taxon>Cypriniformes</taxon>
        <taxon>Cyprinidae</taxon>
        <taxon>Labeoninae</taxon>
        <taxon>Labeonini</taxon>
        <taxon>Cirrhinus</taxon>
    </lineage>
</organism>
<protein>
    <submittedName>
        <fullName evidence="2">Uncharacterized protein</fullName>
    </submittedName>
</protein>
<evidence type="ECO:0000313" key="2">
    <source>
        <dbReference type="EMBL" id="KAK2869910.1"/>
    </source>
</evidence>
<feature type="region of interest" description="Disordered" evidence="1">
    <location>
        <begin position="1"/>
        <end position="30"/>
    </location>
</feature>
<keyword evidence="3" id="KW-1185">Reference proteome</keyword>
<evidence type="ECO:0000256" key="1">
    <source>
        <dbReference type="SAM" id="MobiDB-lite"/>
    </source>
</evidence>
<sequence length="127" mass="14250">MARRWAPPQPRSSPRSSRPPQPRTGHPITSTQAAEVTAVLELHINNINIKREQCKQSGAQVKEVLVTHTYRFSITSCLLSLLAQAQEYNQSELKLQSTQQLAQQMLTHSLMLADSQPSTCVSQLWQS</sequence>
<dbReference type="EMBL" id="JAUYZG010000024">
    <property type="protein sequence ID" value="KAK2869910.1"/>
    <property type="molecule type" value="Genomic_DNA"/>
</dbReference>
<evidence type="ECO:0000313" key="3">
    <source>
        <dbReference type="Proteomes" id="UP001187343"/>
    </source>
</evidence>
<reference evidence="2" key="1">
    <citation type="submission" date="2023-08" db="EMBL/GenBank/DDBJ databases">
        <title>Chromosome-level Genome Assembly of mud carp (Cirrhinus molitorella).</title>
        <authorList>
            <person name="Liu H."/>
        </authorList>
    </citation>
    <scope>NUCLEOTIDE SEQUENCE</scope>
    <source>
        <strain evidence="2">Prfri</strain>
        <tissue evidence="2">Muscle</tissue>
    </source>
</reference>
<comment type="caution">
    <text evidence="2">The sequence shown here is derived from an EMBL/GenBank/DDBJ whole genome shotgun (WGS) entry which is preliminary data.</text>
</comment>
<dbReference type="AlphaFoldDB" id="A0AA88P1R2"/>